<reference evidence="1 2" key="1">
    <citation type="submission" date="2018-03" db="EMBL/GenBank/DDBJ databases">
        <title>Draft genome of Deinococcus sp. OD32.</title>
        <authorList>
            <person name="Wang X.-P."/>
            <person name="Du Z.-J."/>
        </authorList>
    </citation>
    <scope>NUCLEOTIDE SEQUENCE [LARGE SCALE GENOMIC DNA]</scope>
    <source>
        <strain evidence="1 2">OD32</strain>
    </source>
</reference>
<evidence type="ECO:0000313" key="1">
    <source>
        <dbReference type="EMBL" id="PTA69898.1"/>
    </source>
</evidence>
<organism evidence="1 2">
    <name type="scientific">Deinococcus arcticus</name>
    <dbReference type="NCBI Taxonomy" id="2136176"/>
    <lineage>
        <taxon>Bacteria</taxon>
        <taxon>Thermotogati</taxon>
        <taxon>Deinococcota</taxon>
        <taxon>Deinococci</taxon>
        <taxon>Deinococcales</taxon>
        <taxon>Deinococcaceae</taxon>
        <taxon>Deinococcus</taxon>
    </lineage>
</organism>
<dbReference type="OrthoDB" id="73562at2"/>
<evidence type="ECO:0000313" key="2">
    <source>
        <dbReference type="Proteomes" id="UP000240317"/>
    </source>
</evidence>
<dbReference type="Gene3D" id="1.20.120.450">
    <property type="entry name" value="dinb family like domain"/>
    <property type="match status" value="1"/>
</dbReference>
<comment type="caution">
    <text evidence="1">The sequence shown here is derived from an EMBL/GenBank/DDBJ whole genome shotgun (WGS) entry which is preliminary data.</text>
</comment>
<gene>
    <name evidence="1" type="ORF">C8263_02040</name>
</gene>
<accession>A0A2T3WDC3</accession>
<name>A0A2T3WDC3_9DEIO</name>
<dbReference type="AlphaFoldDB" id="A0A2T3WDC3"/>
<sequence>MNVLQYALVGGAAFRRPDDLLAGLTWAEATRSVPGAPYTLAELLFHLAVTSRASLDLASGRAQSWPGELSVWPTEALTEAQLAQIVTDLQVALAEAQVLAQDPSGRARDVLTDLAAHSAYHWGQVALLRRLHGTLPPPVVGASSTSSTNVC</sequence>
<dbReference type="Proteomes" id="UP000240317">
    <property type="component" value="Unassembled WGS sequence"/>
</dbReference>
<keyword evidence="2" id="KW-1185">Reference proteome</keyword>
<dbReference type="InterPro" id="IPR034660">
    <property type="entry name" value="DinB/YfiT-like"/>
</dbReference>
<dbReference type="SUPFAM" id="SSF109854">
    <property type="entry name" value="DinB/YfiT-like putative metalloenzymes"/>
    <property type="match status" value="1"/>
</dbReference>
<dbReference type="EMBL" id="PYSV01000001">
    <property type="protein sequence ID" value="PTA69898.1"/>
    <property type="molecule type" value="Genomic_DNA"/>
</dbReference>
<protein>
    <submittedName>
        <fullName evidence="1">Damage-inducible protein DinB</fullName>
    </submittedName>
</protein>
<proteinExistence type="predicted"/>